<dbReference type="HOGENOM" id="CLU_1525787_0_0_1"/>
<gene>
    <name evidence="2" type="ORF">M404DRAFT_1002904</name>
</gene>
<reference evidence="3" key="2">
    <citation type="submission" date="2015-01" db="EMBL/GenBank/DDBJ databases">
        <title>Evolutionary Origins and Diversification of the Mycorrhizal Mutualists.</title>
        <authorList>
            <consortium name="DOE Joint Genome Institute"/>
            <consortium name="Mycorrhizal Genomics Consortium"/>
            <person name="Kohler A."/>
            <person name="Kuo A."/>
            <person name="Nagy L.G."/>
            <person name="Floudas D."/>
            <person name="Copeland A."/>
            <person name="Barry K.W."/>
            <person name="Cichocki N."/>
            <person name="Veneault-Fourrey C."/>
            <person name="LaButti K."/>
            <person name="Lindquist E.A."/>
            <person name="Lipzen A."/>
            <person name="Lundell T."/>
            <person name="Morin E."/>
            <person name="Murat C."/>
            <person name="Riley R."/>
            <person name="Ohm R."/>
            <person name="Sun H."/>
            <person name="Tunlid A."/>
            <person name="Henrissat B."/>
            <person name="Grigoriev I.V."/>
            <person name="Hibbett D.S."/>
            <person name="Martin F."/>
        </authorList>
    </citation>
    <scope>NUCLEOTIDE SEQUENCE [LARGE SCALE GENOMIC DNA]</scope>
    <source>
        <strain evidence="3">Marx 270</strain>
    </source>
</reference>
<dbReference type="Proteomes" id="UP000054217">
    <property type="component" value="Unassembled WGS sequence"/>
</dbReference>
<reference evidence="2 3" key="1">
    <citation type="submission" date="2014-04" db="EMBL/GenBank/DDBJ databases">
        <authorList>
            <consortium name="DOE Joint Genome Institute"/>
            <person name="Kuo A."/>
            <person name="Kohler A."/>
            <person name="Costa M.D."/>
            <person name="Nagy L.G."/>
            <person name="Floudas D."/>
            <person name="Copeland A."/>
            <person name="Barry K.W."/>
            <person name="Cichocki N."/>
            <person name="Veneault-Fourrey C."/>
            <person name="LaButti K."/>
            <person name="Lindquist E.A."/>
            <person name="Lipzen A."/>
            <person name="Lundell T."/>
            <person name="Morin E."/>
            <person name="Murat C."/>
            <person name="Sun H."/>
            <person name="Tunlid A."/>
            <person name="Henrissat B."/>
            <person name="Grigoriev I.V."/>
            <person name="Hibbett D.S."/>
            <person name="Martin F."/>
            <person name="Nordberg H.P."/>
            <person name="Cantor M.N."/>
            <person name="Hua S.X."/>
        </authorList>
    </citation>
    <scope>NUCLEOTIDE SEQUENCE [LARGE SCALE GENOMIC DNA]</scope>
    <source>
        <strain evidence="2 3">Marx 270</strain>
    </source>
</reference>
<protein>
    <submittedName>
        <fullName evidence="2">Uncharacterized protein</fullName>
    </submittedName>
</protein>
<proteinExistence type="predicted"/>
<feature type="signal peptide" evidence="1">
    <location>
        <begin position="1"/>
        <end position="23"/>
    </location>
</feature>
<dbReference type="AlphaFoldDB" id="A0A0C3P3B2"/>
<accession>A0A0C3P3B2</accession>
<keyword evidence="3" id="KW-1185">Reference proteome</keyword>
<evidence type="ECO:0000256" key="1">
    <source>
        <dbReference type="SAM" id="SignalP"/>
    </source>
</evidence>
<sequence length="176" mass="19433">MSRVTSTLIILIQVKVFPAVNQGWNMQDHASGHVVNHSATLAFPHTSLLPPYAMARSSEYSQANVDISIFGDLDHDSIGPMMGLSSIASFHDHIAGQVIDSNASGLSSQLSSLLQERYLSDDFNDNIRLPLKRPRTETAASDQPPFNFPRQLIKQWVISPIHLVQLIHSKNTPPDP</sequence>
<organism evidence="2 3">
    <name type="scientific">Pisolithus tinctorius Marx 270</name>
    <dbReference type="NCBI Taxonomy" id="870435"/>
    <lineage>
        <taxon>Eukaryota</taxon>
        <taxon>Fungi</taxon>
        <taxon>Dikarya</taxon>
        <taxon>Basidiomycota</taxon>
        <taxon>Agaricomycotina</taxon>
        <taxon>Agaricomycetes</taxon>
        <taxon>Agaricomycetidae</taxon>
        <taxon>Boletales</taxon>
        <taxon>Sclerodermatineae</taxon>
        <taxon>Pisolithaceae</taxon>
        <taxon>Pisolithus</taxon>
    </lineage>
</organism>
<keyword evidence="1" id="KW-0732">Signal</keyword>
<dbReference type="OrthoDB" id="2689212at2759"/>
<evidence type="ECO:0000313" key="2">
    <source>
        <dbReference type="EMBL" id="KIO01784.1"/>
    </source>
</evidence>
<dbReference type="InParanoid" id="A0A0C3P3B2"/>
<evidence type="ECO:0000313" key="3">
    <source>
        <dbReference type="Proteomes" id="UP000054217"/>
    </source>
</evidence>
<dbReference type="EMBL" id="KN831986">
    <property type="protein sequence ID" value="KIO01784.1"/>
    <property type="molecule type" value="Genomic_DNA"/>
</dbReference>
<feature type="chain" id="PRO_5002180386" evidence="1">
    <location>
        <begin position="24"/>
        <end position="176"/>
    </location>
</feature>
<name>A0A0C3P3B2_PISTI</name>